<organism evidence="1 2">
    <name type="scientific">Methanothrix harundinacea</name>
    <dbReference type="NCBI Taxonomy" id="301375"/>
    <lineage>
        <taxon>Archaea</taxon>
        <taxon>Methanobacteriati</taxon>
        <taxon>Methanobacteriota</taxon>
        <taxon>Stenosarchaea group</taxon>
        <taxon>Methanomicrobia</taxon>
        <taxon>Methanotrichales</taxon>
        <taxon>Methanotrichaceae</taxon>
        <taxon>Methanothrix</taxon>
    </lineage>
</organism>
<gene>
    <name evidence="1" type="ORF">XD72_1159</name>
</gene>
<evidence type="ECO:0000313" key="1">
    <source>
        <dbReference type="EMBL" id="KUK44414.1"/>
    </source>
</evidence>
<dbReference type="Proteomes" id="UP000057043">
    <property type="component" value="Unassembled WGS sequence"/>
</dbReference>
<dbReference type="AlphaFoldDB" id="A0A101FUA5"/>
<feature type="non-terminal residue" evidence="1">
    <location>
        <position position="1"/>
    </location>
</feature>
<sequence length="138" mass="16000">LAAGCAAASLTHDLELKRRRNNQNLEQRPHHDAKNNFNHLMSRIDSFEIAVRKRLMKIKELWPNLTAFYFVDGAPATNNAIENYYSTSLKTHRKRQLKTREIEDQMRLSALKRAGMFGKPEKTLLEAFLMFIPFLDPG</sequence>
<reference evidence="1 2" key="1">
    <citation type="journal article" date="2015" name="MBio">
        <title>Genome-Resolved Metagenomic Analysis Reveals Roles for Candidate Phyla and Other Microbial Community Members in Biogeochemical Transformations in Oil Reservoirs.</title>
        <authorList>
            <person name="Hu P."/>
            <person name="Tom L."/>
            <person name="Singh A."/>
            <person name="Thomas B.C."/>
            <person name="Baker B.J."/>
            <person name="Piceno Y.M."/>
            <person name="Andersen G.L."/>
            <person name="Banfield J.F."/>
        </authorList>
    </citation>
    <scope>NUCLEOTIDE SEQUENCE [LARGE SCALE GENOMIC DNA]</scope>
    <source>
        <strain evidence="1">57_489</strain>
    </source>
</reference>
<evidence type="ECO:0000313" key="2">
    <source>
        <dbReference type="Proteomes" id="UP000057043"/>
    </source>
</evidence>
<name>A0A101FUA5_9EURY</name>
<proteinExistence type="predicted"/>
<protein>
    <submittedName>
        <fullName evidence="1">Transposase, putative</fullName>
    </submittedName>
</protein>
<dbReference type="EMBL" id="LGFT01000025">
    <property type="protein sequence ID" value="KUK44414.1"/>
    <property type="molecule type" value="Genomic_DNA"/>
</dbReference>
<accession>A0A101FUA5</accession>
<dbReference type="PATRIC" id="fig|301375.7.peg.985"/>
<comment type="caution">
    <text evidence="1">The sequence shown here is derived from an EMBL/GenBank/DDBJ whole genome shotgun (WGS) entry which is preliminary data.</text>
</comment>